<protein>
    <submittedName>
        <fullName evidence="2">Uncharacterized protein</fullName>
    </submittedName>
</protein>
<organism evidence="2 3">
    <name type="scientific">Bradyrhizobium zhanjiangense</name>
    <dbReference type="NCBI Taxonomy" id="1325107"/>
    <lineage>
        <taxon>Bacteria</taxon>
        <taxon>Pseudomonadati</taxon>
        <taxon>Pseudomonadota</taxon>
        <taxon>Alphaproteobacteria</taxon>
        <taxon>Hyphomicrobiales</taxon>
        <taxon>Nitrobacteraceae</taxon>
        <taxon>Bradyrhizobium</taxon>
    </lineage>
</organism>
<keyword evidence="3" id="KW-1185">Reference proteome</keyword>
<evidence type="ECO:0000256" key="1">
    <source>
        <dbReference type="SAM" id="MobiDB-lite"/>
    </source>
</evidence>
<comment type="caution">
    <text evidence="2">The sequence shown here is derived from an EMBL/GenBank/DDBJ whole genome shotgun (WGS) entry which is preliminary data.</text>
</comment>
<gene>
    <name evidence="2" type="ORF">EAS62_35860</name>
</gene>
<dbReference type="Proteomes" id="UP000289946">
    <property type="component" value="Unassembled WGS sequence"/>
</dbReference>
<name>A0ABY0DB63_9BRAD</name>
<accession>A0ABY0DB63</accession>
<feature type="compositionally biased region" description="Basic and acidic residues" evidence="1">
    <location>
        <begin position="73"/>
        <end position="82"/>
    </location>
</feature>
<evidence type="ECO:0000313" key="3">
    <source>
        <dbReference type="Proteomes" id="UP000289946"/>
    </source>
</evidence>
<reference evidence="2 3" key="1">
    <citation type="submission" date="2018-10" db="EMBL/GenBank/DDBJ databases">
        <title>Bradyrhizobium sp. nov., isolated from effective nodules of peanut in China.</title>
        <authorList>
            <person name="Li Y."/>
        </authorList>
    </citation>
    <scope>NUCLEOTIDE SEQUENCE [LARGE SCALE GENOMIC DNA]</scope>
    <source>
        <strain evidence="2 3">CCBAU 51781</strain>
    </source>
</reference>
<sequence length="82" mass="8689">MQISRAITRTRAVAATSAARAQLRKSSVGADAMEIALGIPTIADSEDTALTDWRRIDDAAAQRGVGQKQLSAKGRDQDVHLG</sequence>
<proteinExistence type="predicted"/>
<dbReference type="EMBL" id="RDRA01000029">
    <property type="protein sequence ID" value="RXG87323.1"/>
    <property type="molecule type" value="Genomic_DNA"/>
</dbReference>
<evidence type="ECO:0000313" key="2">
    <source>
        <dbReference type="EMBL" id="RXG87323.1"/>
    </source>
</evidence>
<feature type="region of interest" description="Disordered" evidence="1">
    <location>
        <begin position="62"/>
        <end position="82"/>
    </location>
</feature>